<proteinExistence type="predicted"/>
<reference evidence="9" key="1">
    <citation type="submission" date="2021-01" db="UniProtKB">
        <authorList>
            <consortium name="EnsemblPlants"/>
        </authorList>
    </citation>
    <scope>IDENTIFICATION</scope>
</reference>
<dbReference type="Gramene" id="Kaladp0048s0360.1.v1.1">
    <property type="protein sequence ID" value="Kaladp0048s0360.1.v1.1"/>
    <property type="gene ID" value="Kaladp0048s0360.v1.1"/>
</dbReference>
<dbReference type="CDD" id="cd14703">
    <property type="entry name" value="bZIP_plant_RF2"/>
    <property type="match status" value="1"/>
</dbReference>
<keyword evidence="3" id="KW-0238">DNA-binding</keyword>
<keyword evidence="10" id="KW-1185">Reference proteome</keyword>
<dbReference type="Gene3D" id="1.20.5.170">
    <property type="match status" value="1"/>
</dbReference>
<dbReference type="InterPro" id="IPR044759">
    <property type="entry name" value="bZIP_RF2"/>
</dbReference>
<feature type="domain" description="BZIP" evidence="8">
    <location>
        <begin position="71"/>
        <end position="134"/>
    </location>
</feature>
<dbReference type="PANTHER" id="PTHR13690:SF80">
    <property type="entry name" value="BZIP TRANSCRIPTION FACTOR FAMILY PROTEIN-RELATED"/>
    <property type="match status" value="1"/>
</dbReference>
<dbReference type="GO" id="GO:0003700">
    <property type="term" value="F:DNA-binding transcription factor activity"/>
    <property type="evidence" value="ECO:0007669"/>
    <property type="project" value="InterPro"/>
</dbReference>
<protein>
    <recommendedName>
        <fullName evidence="8">BZIP domain-containing protein</fullName>
    </recommendedName>
</protein>
<evidence type="ECO:0000313" key="9">
    <source>
        <dbReference type="EnsemblPlants" id="Kaladp0048s0360.1.v1.1"/>
    </source>
</evidence>
<evidence type="ECO:0000256" key="7">
    <source>
        <dbReference type="SAM" id="MobiDB-lite"/>
    </source>
</evidence>
<evidence type="ECO:0000256" key="6">
    <source>
        <dbReference type="SAM" id="Coils"/>
    </source>
</evidence>
<organism evidence="9 10">
    <name type="scientific">Kalanchoe fedtschenkoi</name>
    <name type="common">Lavender scallops</name>
    <name type="synonym">South American air plant</name>
    <dbReference type="NCBI Taxonomy" id="63787"/>
    <lineage>
        <taxon>Eukaryota</taxon>
        <taxon>Viridiplantae</taxon>
        <taxon>Streptophyta</taxon>
        <taxon>Embryophyta</taxon>
        <taxon>Tracheophyta</taxon>
        <taxon>Spermatophyta</taxon>
        <taxon>Magnoliopsida</taxon>
        <taxon>eudicotyledons</taxon>
        <taxon>Gunneridae</taxon>
        <taxon>Pentapetalae</taxon>
        <taxon>Saxifragales</taxon>
        <taxon>Crassulaceae</taxon>
        <taxon>Kalanchoe</taxon>
    </lineage>
</organism>
<evidence type="ECO:0000256" key="4">
    <source>
        <dbReference type="ARBA" id="ARBA00023163"/>
    </source>
</evidence>
<sequence>MDSFMSNMQFEEELPKLPASPGPRAGEMSSSNLFDKNSNTFCLEFGNGEFSGAELKKIMANEKLAEIALADSKRAKRILANRQSAARSKERKMRYISELEHKVQTLQTEATTLSAQVTVLQRESAGLSSQNNELRFRLQAMEQKVQLCDALNEALSAEVQRFRFATQELSSNAQMFQQQSYQFNSSQAQQNNMINNDWSRIVHNGSQLKEVQVEDCEGRASERWVCQDHVISFSYTKIQPMKVSRPR</sequence>
<keyword evidence="6" id="KW-0175">Coiled coil</keyword>
<dbReference type="EnsemblPlants" id="Kaladp0048s0360.1.v1.1">
    <property type="protein sequence ID" value="Kaladp0048s0360.1.v1.1"/>
    <property type="gene ID" value="Kaladp0048s0360.v1.1"/>
</dbReference>
<evidence type="ECO:0000256" key="3">
    <source>
        <dbReference type="ARBA" id="ARBA00023125"/>
    </source>
</evidence>
<dbReference type="Pfam" id="PF00170">
    <property type="entry name" value="bZIP_1"/>
    <property type="match status" value="1"/>
</dbReference>
<dbReference type="GO" id="GO:0005634">
    <property type="term" value="C:nucleus"/>
    <property type="evidence" value="ECO:0007669"/>
    <property type="project" value="UniProtKB-SubCell"/>
</dbReference>
<evidence type="ECO:0000313" key="10">
    <source>
        <dbReference type="Proteomes" id="UP000594263"/>
    </source>
</evidence>
<accession>A0A7N0ZY76</accession>
<dbReference type="AlphaFoldDB" id="A0A7N0ZY76"/>
<evidence type="ECO:0000256" key="2">
    <source>
        <dbReference type="ARBA" id="ARBA00023015"/>
    </source>
</evidence>
<dbReference type="SUPFAM" id="SSF57959">
    <property type="entry name" value="Leucine zipper domain"/>
    <property type="match status" value="1"/>
</dbReference>
<keyword evidence="5" id="KW-0539">Nucleus</keyword>
<name>A0A7N0ZY76_KALFE</name>
<dbReference type="PANTHER" id="PTHR13690">
    <property type="entry name" value="TRANSCRIPTION FACTOR POSF21-RELATED"/>
    <property type="match status" value="1"/>
</dbReference>
<dbReference type="SMART" id="SM00338">
    <property type="entry name" value="BRLZ"/>
    <property type="match status" value="1"/>
</dbReference>
<dbReference type="InterPro" id="IPR046347">
    <property type="entry name" value="bZIP_sf"/>
</dbReference>
<dbReference type="InterPro" id="IPR004827">
    <property type="entry name" value="bZIP"/>
</dbReference>
<dbReference type="PROSITE" id="PS50217">
    <property type="entry name" value="BZIP"/>
    <property type="match status" value="1"/>
</dbReference>
<dbReference type="GO" id="GO:0003677">
    <property type="term" value="F:DNA binding"/>
    <property type="evidence" value="ECO:0007669"/>
    <property type="project" value="UniProtKB-KW"/>
</dbReference>
<feature type="coiled-coil region" evidence="6">
    <location>
        <begin position="89"/>
        <end position="158"/>
    </location>
</feature>
<feature type="region of interest" description="Disordered" evidence="7">
    <location>
        <begin position="1"/>
        <end position="31"/>
    </location>
</feature>
<dbReference type="Proteomes" id="UP000594263">
    <property type="component" value="Unplaced"/>
</dbReference>
<evidence type="ECO:0000256" key="5">
    <source>
        <dbReference type="ARBA" id="ARBA00023242"/>
    </source>
</evidence>
<dbReference type="FunFam" id="1.20.5.170:FF:000009">
    <property type="entry name" value="probable transcription factor PosF21"/>
    <property type="match status" value="1"/>
</dbReference>
<evidence type="ECO:0000259" key="8">
    <source>
        <dbReference type="PROSITE" id="PS50217"/>
    </source>
</evidence>
<evidence type="ECO:0000256" key="1">
    <source>
        <dbReference type="ARBA" id="ARBA00004123"/>
    </source>
</evidence>
<comment type="subcellular location">
    <subcellularLocation>
        <location evidence="1">Nucleus</location>
    </subcellularLocation>
</comment>
<keyword evidence="2" id="KW-0805">Transcription regulation</keyword>
<keyword evidence="4" id="KW-0804">Transcription</keyword>